<dbReference type="Gene3D" id="1.10.10.60">
    <property type="entry name" value="Homeodomain-like"/>
    <property type="match status" value="1"/>
</dbReference>
<organism evidence="3 4">
    <name type="scientific">Pseudopedobacter beijingensis</name>
    <dbReference type="NCBI Taxonomy" id="1207056"/>
    <lineage>
        <taxon>Bacteria</taxon>
        <taxon>Pseudomonadati</taxon>
        <taxon>Bacteroidota</taxon>
        <taxon>Sphingobacteriia</taxon>
        <taxon>Sphingobacteriales</taxon>
        <taxon>Sphingobacteriaceae</taxon>
        <taxon>Pseudopedobacter</taxon>
    </lineage>
</organism>
<name>A0ABW4IDE7_9SPHI</name>
<dbReference type="PANTHER" id="PTHR43280">
    <property type="entry name" value="ARAC-FAMILY TRANSCRIPTIONAL REGULATOR"/>
    <property type="match status" value="1"/>
</dbReference>
<evidence type="ECO:0000259" key="2">
    <source>
        <dbReference type="PROSITE" id="PS01124"/>
    </source>
</evidence>
<comment type="caution">
    <text evidence="3">The sequence shown here is derived from an EMBL/GenBank/DDBJ whole genome shotgun (WGS) entry which is preliminary data.</text>
</comment>
<dbReference type="PANTHER" id="PTHR43280:SF2">
    <property type="entry name" value="HTH-TYPE TRANSCRIPTIONAL REGULATOR EXSA"/>
    <property type="match status" value="1"/>
</dbReference>
<reference evidence="4" key="1">
    <citation type="journal article" date="2019" name="Int. J. Syst. Evol. Microbiol.">
        <title>The Global Catalogue of Microorganisms (GCM) 10K type strain sequencing project: providing services to taxonomists for standard genome sequencing and annotation.</title>
        <authorList>
            <consortium name="The Broad Institute Genomics Platform"/>
            <consortium name="The Broad Institute Genome Sequencing Center for Infectious Disease"/>
            <person name="Wu L."/>
            <person name="Ma J."/>
        </authorList>
    </citation>
    <scope>NUCLEOTIDE SEQUENCE [LARGE SCALE GENOMIC DNA]</scope>
    <source>
        <strain evidence="4">CCUG 53762</strain>
    </source>
</reference>
<dbReference type="PROSITE" id="PS01124">
    <property type="entry name" value="HTH_ARAC_FAMILY_2"/>
    <property type="match status" value="1"/>
</dbReference>
<protein>
    <submittedName>
        <fullName evidence="3">Helix-turn-helix domain-containing protein</fullName>
    </submittedName>
</protein>
<dbReference type="Proteomes" id="UP001597118">
    <property type="component" value="Unassembled WGS sequence"/>
</dbReference>
<keyword evidence="1" id="KW-0238">DNA-binding</keyword>
<gene>
    <name evidence="3" type="ORF">ACFSAH_12945</name>
</gene>
<dbReference type="Pfam" id="PF12833">
    <property type="entry name" value="HTH_18"/>
    <property type="match status" value="1"/>
</dbReference>
<dbReference type="EMBL" id="JBHUDG010000020">
    <property type="protein sequence ID" value="MFD1630790.1"/>
    <property type="molecule type" value="Genomic_DNA"/>
</dbReference>
<proteinExistence type="predicted"/>
<dbReference type="RefSeq" id="WP_379663169.1">
    <property type="nucleotide sequence ID" value="NZ_JBHUDG010000020.1"/>
</dbReference>
<keyword evidence="4" id="KW-1185">Reference proteome</keyword>
<evidence type="ECO:0000313" key="4">
    <source>
        <dbReference type="Proteomes" id="UP001597118"/>
    </source>
</evidence>
<feature type="domain" description="HTH araC/xylS-type" evidence="2">
    <location>
        <begin position="158"/>
        <end position="259"/>
    </location>
</feature>
<evidence type="ECO:0000256" key="1">
    <source>
        <dbReference type="ARBA" id="ARBA00023125"/>
    </source>
</evidence>
<dbReference type="InterPro" id="IPR018060">
    <property type="entry name" value="HTH_AraC"/>
</dbReference>
<evidence type="ECO:0000313" key="3">
    <source>
        <dbReference type="EMBL" id="MFD1630790.1"/>
    </source>
</evidence>
<sequence>MQVRFYNPHPKLKEYVLMYSHAILTVEELRNTKFLPDNNTSLTLFLNKDYAVKDYFSENIVNHRITFTGQYSIPVLYTPNEDIHIINIDFFPWGAYSVFGKEQSSIHNITSHAVDLFPDLSLLIPDLENHLDDVEYCIEVLENFLLAELQKQTKHADDRIIEACKIITSHSGNLKIKDLCKTVGMSQTGFTNCFSETIGVTPKLFGRVARFTAVQNFLGKNPKSDWRDILHKFDYFDQNHFIREFKHFTGAIPKDRRQWEALFDPLKKAVDEGFVNDEEQMKKYRDAALYQILHCLPIKKKA</sequence>
<dbReference type="Pfam" id="PF20240">
    <property type="entry name" value="DUF6597"/>
    <property type="match status" value="1"/>
</dbReference>
<accession>A0ABW4IDE7</accession>
<dbReference type="InterPro" id="IPR046532">
    <property type="entry name" value="DUF6597"/>
</dbReference>